<dbReference type="GO" id="GO:0006221">
    <property type="term" value="P:pyrimidine nucleotide biosynthetic process"/>
    <property type="evidence" value="ECO:0007669"/>
    <property type="project" value="UniProtKB-KW"/>
</dbReference>
<dbReference type="RefSeq" id="WP_203367111.1">
    <property type="nucleotide sequence ID" value="NZ_WSFT01000042.1"/>
</dbReference>
<dbReference type="PANTHER" id="PTHR43668:SF2">
    <property type="entry name" value="ALLANTOINASE"/>
    <property type="match status" value="1"/>
</dbReference>
<evidence type="ECO:0000256" key="5">
    <source>
        <dbReference type="ARBA" id="ARBA00022801"/>
    </source>
</evidence>
<dbReference type="Pfam" id="PF01979">
    <property type="entry name" value="Amidohydro_1"/>
    <property type="match status" value="1"/>
</dbReference>
<name>A0A942UV70_9FIRM</name>
<evidence type="ECO:0000256" key="4">
    <source>
        <dbReference type="ARBA" id="ARBA00022723"/>
    </source>
</evidence>
<dbReference type="PROSITE" id="PS00482">
    <property type="entry name" value="DIHYDROOROTASE_1"/>
    <property type="match status" value="1"/>
</dbReference>
<gene>
    <name evidence="8" type="ORF">GOQ27_11995</name>
</gene>
<keyword evidence="4" id="KW-0479">Metal-binding</keyword>
<dbReference type="Gene3D" id="2.30.40.10">
    <property type="entry name" value="Urease, subunit C, domain 1"/>
    <property type="match status" value="1"/>
</dbReference>
<dbReference type="CDD" id="cd01317">
    <property type="entry name" value="DHOase_IIa"/>
    <property type="match status" value="1"/>
</dbReference>
<dbReference type="InterPro" id="IPR050138">
    <property type="entry name" value="DHOase/Allantoinase_Hydrolase"/>
</dbReference>
<dbReference type="GO" id="GO:0006145">
    <property type="term" value="P:purine nucleobase catabolic process"/>
    <property type="evidence" value="ECO:0007669"/>
    <property type="project" value="TreeGrafter"/>
</dbReference>
<evidence type="ECO:0000313" key="8">
    <source>
        <dbReference type="EMBL" id="MBS4539188.1"/>
    </source>
</evidence>
<evidence type="ECO:0000256" key="2">
    <source>
        <dbReference type="ARBA" id="ARBA00002368"/>
    </source>
</evidence>
<comment type="function">
    <text evidence="2">Catalyzes the reversible cyclization of carbamoyl aspartate to dihydroorotate.</text>
</comment>
<keyword evidence="5" id="KW-0378">Hydrolase</keyword>
<dbReference type="GO" id="GO:0004151">
    <property type="term" value="F:dihydroorotase activity"/>
    <property type="evidence" value="ECO:0007669"/>
    <property type="project" value="InterPro"/>
</dbReference>
<accession>A0A942UV70</accession>
<dbReference type="GO" id="GO:0005737">
    <property type="term" value="C:cytoplasm"/>
    <property type="evidence" value="ECO:0007669"/>
    <property type="project" value="TreeGrafter"/>
</dbReference>
<feature type="domain" description="Amidohydrolase-related" evidence="7">
    <location>
        <begin position="49"/>
        <end position="379"/>
    </location>
</feature>
<evidence type="ECO:0000259" key="7">
    <source>
        <dbReference type="Pfam" id="PF01979"/>
    </source>
</evidence>
<dbReference type="InterPro" id="IPR002195">
    <property type="entry name" value="Dihydroorotase_CS"/>
</dbReference>
<dbReference type="AlphaFoldDB" id="A0A942UV70"/>
<keyword evidence="9" id="KW-1185">Reference proteome</keyword>
<dbReference type="PROSITE" id="PS00483">
    <property type="entry name" value="DIHYDROOROTASE_2"/>
    <property type="match status" value="1"/>
</dbReference>
<evidence type="ECO:0000313" key="9">
    <source>
        <dbReference type="Proteomes" id="UP000724672"/>
    </source>
</evidence>
<evidence type="ECO:0000256" key="1">
    <source>
        <dbReference type="ARBA" id="ARBA00001947"/>
    </source>
</evidence>
<dbReference type="InterPro" id="IPR011059">
    <property type="entry name" value="Metal-dep_hydrolase_composite"/>
</dbReference>
<protein>
    <submittedName>
        <fullName evidence="8">Dihydroorotase</fullName>
    </submittedName>
</protein>
<dbReference type="PANTHER" id="PTHR43668">
    <property type="entry name" value="ALLANTOINASE"/>
    <property type="match status" value="1"/>
</dbReference>
<dbReference type="InterPro" id="IPR032466">
    <property type="entry name" value="Metal_Hydrolase"/>
</dbReference>
<dbReference type="InterPro" id="IPR006680">
    <property type="entry name" value="Amidohydro-rel"/>
</dbReference>
<comment type="cofactor">
    <cofactor evidence="1">
        <name>Zn(2+)</name>
        <dbReference type="ChEBI" id="CHEBI:29105"/>
    </cofactor>
</comment>
<dbReference type="GO" id="GO:0046872">
    <property type="term" value="F:metal ion binding"/>
    <property type="evidence" value="ECO:0007669"/>
    <property type="project" value="UniProtKB-KW"/>
</dbReference>
<dbReference type="EMBL" id="WSFT01000042">
    <property type="protein sequence ID" value="MBS4539188.1"/>
    <property type="molecule type" value="Genomic_DNA"/>
</dbReference>
<proteinExistence type="inferred from homology"/>
<evidence type="ECO:0000256" key="3">
    <source>
        <dbReference type="ARBA" id="ARBA00010286"/>
    </source>
</evidence>
<dbReference type="Gene3D" id="3.20.20.140">
    <property type="entry name" value="Metal-dependent hydrolases"/>
    <property type="match status" value="2"/>
</dbReference>
<dbReference type="SUPFAM" id="SSF51556">
    <property type="entry name" value="Metallo-dependent hydrolases"/>
    <property type="match status" value="1"/>
</dbReference>
<dbReference type="GO" id="GO:0004038">
    <property type="term" value="F:allantoinase activity"/>
    <property type="evidence" value="ECO:0007669"/>
    <property type="project" value="TreeGrafter"/>
</dbReference>
<sequence>MDYIIKNIKIVDKRKTLKGDLWIKDGIIKKISNHIDAGDKSVINGKGLTLMPSFIDLHVHLRDPGYLYKEDLYTGQRAALKGGFTHICAMANTNPVCDNKKTMEYILNKHKKNNHCNLTQISSITKGLQGKELIDLEEMLKYTKLFSDDGVNVDNEELFEEVLKLSKEMYFTILTHCEPEAEVIKRDLELLENTEGNLHICHISLKKSLNLIKKYKDKGINFTCEVTPHHLFHWNDKYRVNPSFGKKEDVNAMIKGIKEGYIDIIATDHAPHSEEDKLKGSPGISGIEVAFSKVYTVFKENNISLNKLSEMMSYNPSRILELEEALVEEGKRADLVLVDLNQSYSVDSSTFISKGKNTPFNGRRVWGKVMMTIRDGEIVYKD</sequence>
<reference evidence="8" key="1">
    <citation type="submission" date="2019-12" db="EMBL/GenBank/DDBJ databases">
        <title>Clostridiaceae gen. nov. sp. nov., isolated from sediment in Xinjiang, China.</title>
        <authorList>
            <person name="Zhang R."/>
        </authorList>
    </citation>
    <scope>NUCLEOTIDE SEQUENCE</scope>
    <source>
        <strain evidence="8">D2Q-11</strain>
    </source>
</reference>
<comment type="similarity">
    <text evidence="3">Belongs to the metallo-dependent hydrolases superfamily. DHOase family. Class I DHOase subfamily.</text>
</comment>
<keyword evidence="6" id="KW-0665">Pyrimidine biosynthesis</keyword>
<dbReference type="Proteomes" id="UP000724672">
    <property type="component" value="Unassembled WGS sequence"/>
</dbReference>
<evidence type="ECO:0000256" key="6">
    <source>
        <dbReference type="ARBA" id="ARBA00022975"/>
    </source>
</evidence>
<organism evidence="8 9">
    <name type="scientific">Anaeromonas frigoriresistens</name>
    <dbReference type="NCBI Taxonomy" id="2683708"/>
    <lineage>
        <taxon>Bacteria</taxon>
        <taxon>Bacillati</taxon>
        <taxon>Bacillota</taxon>
        <taxon>Tissierellia</taxon>
        <taxon>Tissierellales</taxon>
        <taxon>Thermohalobacteraceae</taxon>
        <taxon>Anaeromonas</taxon>
    </lineage>
</organism>
<comment type="caution">
    <text evidence="8">The sequence shown here is derived from an EMBL/GenBank/DDBJ whole genome shotgun (WGS) entry which is preliminary data.</text>
</comment>
<dbReference type="SUPFAM" id="SSF51338">
    <property type="entry name" value="Composite domain of metallo-dependent hydrolases"/>
    <property type="match status" value="1"/>
</dbReference>
<dbReference type="InterPro" id="IPR004722">
    <property type="entry name" value="DHOase"/>
</dbReference>